<dbReference type="OrthoDB" id="10693412at2759"/>
<dbReference type="VEuPathDB" id="PlasmoDB:POWCR01_000204000"/>
<feature type="transmembrane region" description="Helical" evidence="1">
    <location>
        <begin position="278"/>
        <end position="300"/>
    </location>
</feature>
<evidence type="ECO:0000313" key="2">
    <source>
        <dbReference type="EMBL" id="SBT74320.1"/>
    </source>
</evidence>
<reference evidence="2 3" key="1">
    <citation type="submission" date="2016-06" db="EMBL/GenBank/DDBJ databases">
        <authorList>
            <consortium name="Pathogen Informatics"/>
        </authorList>
    </citation>
    <scope>NUCLEOTIDE SEQUENCE [LARGE SCALE GENOMIC DNA]</scope>
</reference>
<protein>
    <recommendedName>
        <fullName evidence="4">PIR protein</fullName>
    </recommendedName>
</protein>
<name>A0A1C3KK53_PLAOA</name>
<evidence type="ECO:0000256" key="1">
    <source>
        <dbReference type="SAM" id="Phobius"/>
    </source>
</evidence>
<proteinExistence type="predicted"/>
<keyword evidence="1" id="KW-0812">Transmembrane</keyword>
<accession>A0A1C3KK53</accession>
<keyword evidence="1" id="KW-0472">Membrane</keyword>
<evidence type="ECO:0008006" key="4">
    <source>
        <dbReference type="Google" id="ProtNLM"/>
    </source>
</evidence>
<dbReference type="AlphaFoldDB" id="A0A1C3KK53"/>
<dbReference type="Proteomes" id="UP000243200">
    <property type="component" value="Unassembled WGS sequence"/>
</dbReference>
<sequence>MSGLSYNFNYDEFKNTYNILGKTKFDIVYNEFNNHSEFHNNPKTYCTDIKGTISFPYDDENLILHLCHNLYKINVKINGWQDYLFDELPKNDKTYCISLKYWLYERIDKLDLKGQKIHNNVQQLKEMLESKINSNLSVPCAFNELEWNEHQKLRSIYAFMLIYYNNLEKFHNELIDCKYINYMGEGLKEYNESLKKCSTEKDLSNYCKEFNEFKEIYKEDYLHWKTSTVDKAYIYSDEDTVNCALQIESLKDIIHLSYWNKKEKIHLSNYPFDSQKSAVISASSAIGATAGISLFLIYLYKFTNIGSFFGHVNQKNNTMLLNMDTEPHNLTQPTSEFENSDFESSHYDVSYYLLNNS</sequence>
<dbReference type="VEuPathDB" id="PlasmoDB:PocGH01_00107000"/>
<evidence type="ECO:0000313" key="3">
    <source>
        <dbReference type="Proteomes" id="UP000243200"/>
    </source>
</evidence>
<keyword evidence="1" id="KW-1133">Transmembrane helix</keyword>
<dbReference type="EMBL" id="FLRJ01000676">
    <property type="protein sequence ID" value="SBT74320.1"/>
    <property type="molecule type" value="Genomic_DNA"/>
</dbReference>
<organism evidence="2 3">
    <name type="scientific">Plasmodium ovale</name>
    <name type="common">malaria parasite P. ovale</name>
    <dbReference type="NCBI Taxonomy" id="36330"/>
    <lineage>
        <taxon>Eukaryota</taxon>
        <taxon>Sar</taxon>
        <taxon>Alveolata</taxon>
        <taxon>Apicomplexa</taxon>
        <taxon>Aconoidasida</taxon>
        <taxon>Haemosporida</taxon>
        <taxon>Plasmodiidae</taxon>
        <taxon>Plasmodium</taxon>
        <taxon>Plasmodium (Plasmodium)</taxon>
    </lineage>
</organism>
<gene>
    <name evidence="2" type="primary">PowCR01_000204000</name>
    <name evidence="2" type="ORF">POWCR01_000204000</name>
</gene>